<keyword evidence="3" id="KW-1185">Reference proteome</keyword>
<feature type="compositionally biased region" description="Low complexity" evidence="1">
    <location>
        <begin position="16"/>
        <end position="44"/>
    </location>
</feature>
<reference evidence="2 3" key="1">
    <citation type="journal article" date="2015" name="BMC Genomics">
        <title>Gene expression during zombie ant biting behavior reflects the complexity underlying fungal parasitic behavioral manipulation.</title>
        <authorList>
            <person name="de Bekker C."/>
            <person name="Ohm R.A."/>
            <person name="Loreto R.G."/>
            <person name="Sebastian A."/>
            <person name="Albert I."/>
            <person name="Merrow M."/>
            <person name="Brachmann A."/>
            <person name="Hughes D.P."/>
        </authorList>
    </citation>
    <scope>NUCLEOTIDE SEQUENCE [LARGE SCALE GENOMIC DNA]</scope>
    <source>
        <strain evidence="2 3">SC16a</strain>
    </source>
</reference>
<evidence type="ECO:0000313" key="3">
    <source>
        <dbReference type="Proteomes" id="UP000037136"/>
    </source>
</evidence>
<sequence>MAGGNDENPFRRTPERTTTAGSSRNAAAAATTAATTAATPATPRRTVHKGKTILIRTKYPRRPEPTSPTPAPGLTRGGRTPSGISAIGVNDS</sequence>
<reference evidence="2 3" key="2">
    <citation type="journal article" date="2017" name="Sci. Rep.">
        <title>Ant-infecting Ophiocordyceps genomes reveal a high diversity of potential behavioral manipulation genes and a possible major role for enterotoxins.</title>
        <authorList>
            <person name="de Bekker C."/>
            <person name="Ohm R.A."/>
            <person name="Evans H.C."/>
            <person name="Brachmann A."/>
            <person name="Hughes D.P."/>
        </authorList>
    </citation>
    <scope>NUCLEOTIDE SEQUENCE [LARGE SCALE GENOMIC DNA]</scope>
    <source>
        <strain evidence="2 3">SC16a</strain>
    </source>
</reference>
<name>A0A2A9P2R5_OPHUN</name>
<evidence type="ECO:0000256" key="1">
    <source>
        <dbReference type="SAM" id="MobiDB-lite"/>
    </source>
</evidence>
<proteinExistence type="predicted"/>
<gene>
    <name evidence="2" type="ORF">XA68_10538</name>
</gene>
<dbReference type="AlphaFoldDB" id="A0A2A9P2R5"/>
<dbReference type="Proteomes" id="UP000037136">
    <property type="component" value="Unassembled WGS sequence"/>
</dbReference>
<organism evidence="2 3">
    <name type="scientific">Ophiocordyceps unilateralis</name>
    <name type="common">Zombie-ant fungus</name>
    <name type="synonym">Torrubia unilateralis</name>
    <dbReference type="NCBI Taxonomy" id="268505"/>
    <lineage>
        <taxon>Eukaryota</taxon>
        <taxon>Fungi</taxon>
        <taxon>Dikarya</taxon>
        <taxon>Ascomycota</taxon>
        <taxon>Pezizomycotina</taxon>
        <taxon>Sordariomycetes</taxon>
        <taxon>Hypocreomycetidae</taxon>
        <taxon>Hypocreales</taxon>
        <taxon>Ophiocordycipitaceae</taxon>
        <taxon>Ophiocordyceps</taxon>
    </lineage>
</organism>
<protein>
    <submittedName>
        <fullName evidence="2">Uncharacterized protein</fullName>
    </submittedName>
</protein>
<feature type="region of interest" description="Disordered" evidence="1">
    <location>
        <begin position="1"/>
        <end position="92"/>
    </location>
</feature>
<accession>A0A2A9P2R5</accession>
<dbReference type="EMBL" id="LAZP02001131">
    <property type="protein sequence ID" value="PFH55166.1"/>
    <property type="molecule type" value="Genomic_DNA"/>
</dbReference>
<evidence type="ECO:0000313" key="2">
    <source>
        <dbReference type="EMBL" id="PFH55166.1"/>
    </source>
</evidence>
<comment type="caution">
    <text evidence="2">The sequence shown here is derived from an EMBL/GenBank/DDBJ whole genome shotgun (WGS) entry which is preliminary data.</text>
</comment>